<sequence length="137" mass="15903">MAPSKSIIKRDLHQIKKATAQTKKFIDSTDQPSLFDLERWLKELTALREEFLTLRKFIWDVLYDDSHPEKTEYETLFELDTDSLDDEIPKLLTKVGGILSEARKAQSPVPSLSSSHNSKSQISLCVDHQPREFFYFI</sequence>
<dbReference type="AlphaFoldDB" id="A0A8D8SL10"/>
<dbReference type="EMBL" id="HBUF01219922">
    <property type="protein sequence ID" value="CAG6668964.1"/>
    <property type="molecule type" value="Transcribed_RNA"/>
</dbReference>
<dbReference type="EMBL" id="HBUF01219923">
    <property type="protein sequence ID" value="CAG6668965.1"/>
    <property type="molecule type" value="Transcribed_RNA"/>
</dbReference>
<reference evidence="1" key="1">
    <citation type="submission" date="2021-05" db="EMBL/GenBank/DDBJ databases">
        <authorList>
            <person name="Alioto T."/>
            <person name="Alioto T."/>
            <person name="Gomez Garrido J."/>
        </authorList>
    </citation>
    <scope>NUCLEOTIDE SEQUENCE</scope>
</reference>
<accession>A0A8D8SL10</accession>
<name>A0A8D8SL10_9HEMI</name>
<dbReference type="EMBL" id="HBUF01219924">
    <property type="protein sequence ID" value="CAG6668966.1"/>
    <property type="molecule type" value="Transcribed_RNA"/>
</dbReference>
<evidence type="ECO:0000313" key="1">
    <source>
        <dbReference type="EMBL" id="CAG6668966.1"/>
    </source>
</evidence>
<proteinExistence type="predicted"/>
<organism evidence="1">
    <name type="scientific">Cacopsylla melanoneura</name>
    <dbReference type="NCBI Taxonomy" id="428564"/>
    <lineage>
        <taxon>Eukaryota</taxon>
        <taxon>Metazoa</taxon>
        <taxon>Ecdysozoa</taxon>
        <taxon>Arthropoda</taxon>
        <taxon>Hexapoda</taxon>
        <taxon>Insecta</taxon>
        <taxon>Pterygota</taxon>
        <taxon>Neoptera</taxon>
        <taxon>Paraneoptera</taxon>
        <taxon>Hemiptera</taxon>
        <taxon>Sternorrhyncha</taxon>
        <taxon>Psylloidea</taxon>
        <taxon>Psyllidae</taxon>
        <taxon>Psyllinae</taxon>
        <taxon>Cacopsylla</taxon>
    </lineage>
</organism>
<protein>
    <submittedName>
        <fullName evidence="1">Uncharacterized protein</fullName>
    </submittedName>
</protein>